<organism evidence="11 12">
    <name type="scientific">Aliidiomarina shirensis</name>
    <dbReference type="NCBI Taxonomy" id="1048642"/>
    <lineage>
        <taxon>Bacteria</taxon>
        <taxon>Pseudomonadati</taxon>
        <taxon>Pseudomonadota</taxon>
        <taxon>Gammaproteobacteria</taxon>
        <taxon>Alteromonadales</taxon>
        <taxon>Idiomarinaceae</taxon>
        <taxon>Aliidiomarina</taxon>
    </lineage>
</organism>
<keyword evidence="3" id="KW-0813">Transport</keyword>
<evidence type="ECO:0000256" key="6">
    <source>
        <dbReference type="ARBA" id="ARBA00022692"/>
    </source>
</evidence>
<evidence type="ECO:0000256" key="10">
    <source>
        <dbReference type="SAM" id="Phobius"/>
    </source>
</evidence>
<keyword evidence="8 10" id="KW-1133">Transmembrane helix</keyword>
<comment type="similarity">
    <text evidence="2">Belongs to the GSP M family.</text>
</comment>
<evidence type="ECO:0000256" key="8">
    <source>
        <dbReference type="ARBA" id="ARBA00022989"/>
    </source>
</evidence>
<evidence type="ECO:0000256" key="9">
    <source>
        <dbReference type="ARBA" id="ARBA00023136"/>
    </source>
</evidence>
<name>A0A432WUH6_9GAMM</name>
<evidence type="ECO:0000256" key="2">
    <source>
        <dbReference type="ARBA" id="ARBA00010637"/>
    </source>
</evidence>
<evidence type="ECO:0000313" key="12">
    <source>
        <dbReference type="Proteomes" id="UP000286934"/>
    </source>
</evidence>
<evidence type="ECO:0000256" key="7">
    <source>
        <dbReference type="ARBA" id="ARBA00022927"/>
    </source>
</evidence>
<accession>A0A432WUH6</accession>
<dbReference type="GO" id="GO:0015627">
    <property type="term" value="C:type II protein secretion system complex"/>
    <property type="evidence" value="ECO:0007669"/>
    <property type="project" value="InterPro"/>
</dbReference>
<dbReference type="AlphaFoldDB" id="A0A432WUH6"/>
<dbReference type="OrthoDB" id="6624834at2"/>
<dbReference type="Pfam" id="PF04612">
    <property type="entry name" value="T2SSM"/>
    <property type="match status" value="1"/>
</dbReference>
<dbReference type="Gene3D" id="3.30.1360.100">
    <property type="entry name" value="General secretion pathway protein M, EpsM"/>
    <property type="match status" value="1"/>
</dbReference>
<dbReference type="GO" id="GO:0005886">
    <property type="term" value="C:plasma membrane"/>
    <property type="evidence" value="ECO:0007669"/>
    <property type="project" value="UniProtKB-SubCell"/>
</dbReference>
<comment type="caution">
    <text evidence="11">The sequence shown here is derived from an EMBL/GenBank/DDBJ whole genome shotgun (WGS) entry which is preliminary data.</text>
</comment>
<evidence type="ECO:0000256" key="4">
    <source>
        <dbReference type="ARBA" id="ARBA00022475"/>
    </source>
</evidence>
<dbReference type="EMBL" id="PIPP01000002">
    <property type="protein sequence ID" value="RUO37420.1"/>
    <property type="molecule type" value="Genomic_DNA"/>
</dbReference>
<comment type="subcellular location">
    <subcellularLocation>
        <location evidence="1">Cell inner membrane</location>
        <topology evidence="1">Single-pass membrane protein</topology>
    </subcellularLocation>
</comment>
<protein>
    <recommendedName>
        <fullName evidence="13">T2SS protein M</fullName>
    </recommendedName>
</protein>
<gene>
    <name evidence="11" type="ORF">CWE13_05530</name>
</gene>
<keyword evidence="9 10" id="KW-0472">Membrane</keyword>
<dbReference type="RefSeq" id="WP_126806640.1">
    <property type="nucleotide sequence ID" value="NZ_PIPP01000002.1"/>
</dbReference>
<evidence type="ECO:0000313" key="11">
    <source>
        <dbReference type="EMBL" id="RUO37420.1"/>
    </source>
</evidence>
<keyword evidence="12" id="KW-1185">Reference proteome</keyword>
<dbReference type="InterPro" id="IPR007690">
    <property type="entry name" value="T2SS_GspM"/>
</dbReference>
<dbReference type="SUPFAM" id="SSF103054">
    <property type="entry name" value="General secretion pathway protein M, EpsM"/>
    <property type="match status" value="1"/>
</dbReference>
<keyword evidence="6 10" id="KW-0812">Transmembrane</keyword>
<dbReference type="InterPro" id="IPR023229">
    <property type="entry name" value="T2SS_M_periplasmic_sf"/>
</dbReference>
<reference evidence="12" key="1">
    <citation type="journal article" date="2018" name="Front. Microbiol.">
        <title>Genome-Based Analysis Reveals the Taxonomy and Diversity of the Family Idiomarinaceae.</title>
        <authorList>
            <person name="Liu Y."/>
            <person name="Lai Q."/>
            <person name="Shao Z."/>
        </authorList>
    </citation>
    <scope>NUCLEOTIDE SEQUENCE [LARGE SCALE GENOMIC DNA]</scope>
    <source>
        <strain evidence="12">AIS</strain>
    </source>
</reference>
<proteinExistence type="inferred from homology"/>
<dbReference type="GO" id="GO:0015628">
    <property type="term" value="P:protein secretion by the type II secretion system"/>
    <property type="evidence" value="ECO:0007669"/>
    <property type="project" value="InterPro"/>
</dbReference>
<dbReference type="Proteomes" id="UP000286934">
    <property type="component" value="Unassembled WGS sequence"/>
</dbReference>
<keyword evidence="4" id="KW-1003">Cell membrane</keyword>
<feature type="transmembrane region" description="Helical" evidence="10">
    <location>
        <begin position="40"/>
        <end position="58"/>
    </location>
</feature>
<evidence type="ECO:0008006" key="13">
    <source>
        <dbReference type="Google" id="ProtNLM"/>
    </source>
</evidence>
<evidence type="ECO:0000256" key="1">
    <source>
        <dbReference type="ARBA" id="ARBA00004377"/>
    </source>
</evidence>
<evidence type="ECO:0000256" key="5">
    <source>
        <dbReference type="ARBA" id="ARBA00022519"/>
    </source>
</evidence>
<sequence length="182" mass="20830">MSKFKQWVAPLRQKTEPQLTKAKVQALQRWQRLQPREQKMLQVMVVVIALAILWFGIWQPLQAREMRAEAALANEYNTKRYVETQIAQVLQARGNQQQGPGAVNTAQLSGVVTTLANELELDVARMQPQNESLLLVFNEADFNRLIQFLARLSERQVIIEAIDISETNEAGVVRVRRLLVRA</sequence>
<keyword evidence="7" id="KW-0653">Protein transport</keyword>
<dbReference type="PIRSF" id="PIRSF006291">
    <property type="entry name" value="GspM"/>
    <property type="match status" value="1"/>
</dbReference>
<evidence type="ECO:0000256" key="3">
    <source>
        <dbReference type="ARBA" id="ARBA00022448"/>
    </source>
</evidence>
<keyword evidence="5" id="KW-0997">Cell inner membrane</keyword>